<evidence type="ECO:0000256" key="1">
    <source>
        <dbReference type="ARBA" id="ARBA00022490"/>
    </source>
</evidence>
<comment type="similarity">
    <text evidence="4">Belongs to the L/F-transferase family.</text>
</comment>
<comment type="catalytic activity">
    <reaction evidence="4">
        <text>L-phenylalanyl-tRNA(Phe) + an N-terminal L-alpha-aminoacyl-[protein] = an N-terminal L-phenylalanyl-L-alpha-aminoacyl-[protein] + tRNA(Phe)</text>
        <dbReference type="Rhea" id="RHEA:43632"/>
        <dbReference type="Rhea" id="RHEA-COMP:9668"/>
        <dbReference type="Rhea" id="RHEA-COMP:9699"/>
        <dbReference type="Rhea" id="RHEA-COMP:10636"/>
        <dbReference type="Rhea" id="RHEA-COMP:10637"/>
        <dbReference type="ChEBI" id="CHEBI:78442"/>
        <dbReference type="ChEBI" id="CHEBI:78531"/>
        <dbReference type="ChEBI" id="CHEBI:78597"/>
        <dbReference type="ChEBI" id="CHEBI:83561"/>
        <dbReference type="EC" id="2.3.2.6"/>
    </reaction>
</comment>
<dbReference type="NCBIfam" id="TIGR00667">
    <property type="entry name" value="aat"/>
    <property type="match status" value="1"/>
</dbReference>
<keyword evidence="1 4" id="KW-0963">Cytoplasm</keyword>
<dbReference type="SUPFAM" id="SSF55729">
    <property type="entry name" value="Acyl-CoA N-acyltransferases (Nat)"/>
    <property type="match status" value="1"/>
</dbReference>
<comment type="caution">
    <text evidence="5">The sequence shown here is derived from an EMBL/GenBank/DDBJ whole genome shotgun (WGS) entry which is preliminary data.</text>
</comment>
<proteinExistence type="inferred from homology"/>
<dbReference type="PANTHER" id="PTHR30098">
    <property type="entry name" value="LEUCYL/PHENYLALANYL-TRNA--PROTEIN TRANSFERASE"/>
    <property type="match status" value="1"/>
</dbReference>
<dbReference type="RefSeq" id="WP_066757194.1">
    <property type="nucleotide sequence ID" value="NZ_JBHUMB010000013.1"/>
</dbReference>
<dbReference type="InterPro" id="IPR004616">
    <property type="entry name" value="Leu/Phe-tRNA_Trfase"/>
</dbReference>
<dbReference type="PANTHER" id="PTHR30098:SF2">
    <property type="entry name" value="LEUCYL_PHENYLALANYL-TRNA--PROTEIN TRANSFERASE"/>
    <property type="match status" value="1"/>
</dbReference>
<keyword evidence="6" id="KW-1185">Reference proteome</keyword>
<dbReference type="InterPro" id="IPR042221">
    <property type="entry name" value="Leu/Phe-tRNA_Trfase_N"/>
</dbReference>
<dbReference type="InterPro" id="IPR042203">
    <property type="entry name" value="Leu/Phe-tRNA_Trfase_C"/>
</dbReference>
<reference evidence="6" key="1">
    <citation type="journal article" date="2019" name="Int. J. Syst. Evol. Microbiol.">
        <title>The Global Catalogue of Microorganisms (GCM) 10K type strain sequencing project: providing services to taxonomists for standard genome sequencing and annotation.</title>
        <authorList>
            <consortium name="The Broad Institute Genomics Platform"/>
            <consortium name="The Broad Institute Genome Sequencing Center for Infectious Disease"/>
            <person name="Wu L."/>
            <person name="Ma J."/>
        </authorList>
    </citation>
    <scope>NUCLEOTIDE SEQUENCE [LARGE SCALE GENOMIC DNA]</scope>
    <source>
        <strain evidence="6">KCTC 42247</strain>
    </source>
</reference>
<comment type="catalytic activity">
    <reaction evidence="4">
        <text>N-terminal L-arginyl-[protein] + L-leucyl-tRNA(Leu) = N-terminal L-leucyl-L-arginyl-[protein] + tRNA(Leu) + H(+)</text>
        <dbReference type="Rhea" id="RHEA:50416"/>
        <dbReference type="Rhea" id="RHEA-COMP:9613"/>
        <dbReference type="Rhea" id="RHEA-COMP:9622"/>
        <dbReference type="Rhea" id="RHEA-COMP:12672"/>
        <dbReference type="Rhea" id="RHEA-COMP:12673"/>
        <dbReference type="ChEBI" id="CHEBI:15378"/>
        <dbReference type="ChEBI" id="CHEBI:64719"/>
        <dbReference type="ChEBI" id="CHEBI:78442"/>
        <dbReference type="ChEBI" id="CHEBI:78494"/>
        <dbReference type="ChEBI" id="CHEBI:133044"/>
        <dbReference type="EC" id="2.3.2.6"/>
    </reaction>
</comment>
<evidence type="ECO:0000256" key="3">
    <source>
        <dbReference type="ARBA" id="ARBA00023315"/>
    </source>
</evidence>
<dbReference type="InterPro" id="IPR016181">
    <property type="entry name" value="Acyl_CoA_acyltransferase"/>
</dbReference>
<comment type="function">
    <text evidence="4">Functions in the N-end rule pathway of protein degradation where it conjugates Leu, Phe and, less efficiently, Met from aminoacyl-tRNAs to the N-termini of proteins containing an N-terminal arginine or lysine.</text>
</comment>
<dbReference type="EC" id="2.3.2.6" evidence="4"/>
<dbReference type="Gene3D" id="3.40.630.70">
    <property type="entry name" value="Leucyl/phenylalanyl-tRNA-protein transferase, C-terminal domain"/>
    <property type="match status" value="1"/>
</dbReference>
<organism evidence="5 6">
    <name type="scientific">Sphingobacterium populi</name>
    <dbReference type="NCBI Taxonomy" id="1812824"/>
    <lineage>
        <taxon>Bacteria</taxon>
        <taxon>Pseudomonadati</taxon>
        <taxon>Bacteroidota</taxon>
        <taxon>Sphingobacteriia</taxon>
        <taxon>Sphingobacteriales</taxon>
        <taxon>Sphingobacteriaceae</taxon>
        <taxon>Sphingobacterium</taxon>
    </lineage>
</organism>
<gene>
    <name evidence="4 5" type="primary">aat</name>
    <name evidence="5" type="ORF">ACFSQ6_09725</name>
</gene>
<evidence type="ECO:0000256" key="4">
    <source>
        <dbReference type="HAMAP-Rule" id="MF_00688"/>
    </source>
</evidence>
<dbReference type="GO" id="GO:0008914">
    <property type="term" value="F:leucyl-tRNA--protein transferase activity"/>
    <property type="evidence" value="ECO:0007669"/>
    <property type="project" value="UniProtKB-EC"/>
</dbReference>
<protein>
    <recommendedName>
        <fullName evidence="4">Leucyl/phenylalanyl-tRNA--protein transferase</fullName>
        <ecNumber evidence="4">2.3.2.6</ecNumber>
    </recommendedName>
    <alternativeName>
        <fullName evidence="4">L/F-transferase</fullName>
    </alternativeName>
    <alternativeName>
        <fullName evidence="4">Leucyltransferase</fullName>
    </alternativeName>
    <alternativeName>
        <fullName evidence="4">Phenyalanyltransferase</fullName>
    </alternativeName>
</protein>
<comment type="catalytic activity">
    <reaction evidence="4">
        <text>N-terminal L-lysyl-[protein] + L-leucyl-tRNA(Leu) = N-terminal L-leucyl-L-lysyl-[protein] + tRNA(Leu) + H(+)</text>
        <dbReference type="Rhea" id="RHEA:12340"/>
        <dbReference type="Rhea" id="RHEA-COMP:9613"/>
        <dbReference type="Rhea" id="RHEA-COMP:9622"/>
        <dbReference type="Rhea" id="RHEA-COMP:12670"/>
        <dbReference type="Rhea" id="RHEA-COMP:12671"/>
        <dbReference type="ChEBI" id="CHEBI:15378"/>
        <dbReference type="ChEBI" id="CHEBI:65249"/>
        <dbReference type="ChEBI" id="CHEBI:78442"/>
        <dbReference type="ChEBI" id="CHEBI:78494"/>
        <dbReference type="ChEBI" id="CHEBI:133043"/>
        <dbReference type="EC" id="2.3.2.6"/>
    </reaction>
</comment>
<dbReference type="Proteomes" id="UP001597418">
    <property type="component" value="Unassembled WGS sequence"/>
</dbReference>
<dbReference type="Pfam" id="PF03588">
    <property type="entry name" value="Leu_Phe_trans"/>
    <property type="match status" value="1"/>
</dbReference>
<sequence>MIFQLNSDPTQMPDPTLAEEDGLIAVGGDLSPTRLLHAYHQGIFPWYSEDTPILWYAPQERFVLNPKNIRISKSMRQVLRSEQFSWTYNQAFTTVIDACATASRKDQDGTWIVDDMRTAYIQLHKLGFAHSIEVWNKASELVGGLYGVLIGRVFSGESMFSIASNSSKYALIQFAKHFDLQLIDCQIHSAHLESMGAGMVSQESYLQILDQQEYIQNGLDLLIYPNQDTI</sequence>
<name>A0ABW5UCP7_9SPHI</name>
<keyword evidence="3 4" id="KW-0012">Acyltransferase</keyword>
<evidence type="ECO:0000256" key="2">
    <source>
        <dbReference type="ARBA" id="ARBA00022679"/>
    </source>
</evidence>
<keyword evidence="2 4" id="KW-0808">Transferase</keyword>
<dbReference type="Gene3D" id="3.30.70.3550">
    <property type="entry name" value="Leucyl/phenylalanyl-tRNA-protein transferase, N-terminal domain"/>
    <property type="match status" value="1"/>
</dbReference>
<evidence type="ECO:0000313" key="6">
    <source>
        <dbReference type="Proteomes" id="UP001597418"/>
    </source>
</evidence>
<accession>A0ABW5UCP7</accession>
<comment type="subcellular location">
    <subcellularLocation>
        <location evidence="4">Cytoplasm</location>
    </subcellularLocation>
</comment>
<evidence type="ECO:0000313" key="5">
    <source>
        <dbReference type="EMBL" id="MFD2743674.1"/>
    </source>
</evidence>
<dbReference type="HAMAP" id="MF_00688">
    <property type="entry name" value="Leu_Phe_trans"/>
    <property type="match status" value="1"/>
</dbReference>
<dbReference type="EMBL" id="JBHUMB010000013">
    <property type="protein sequence ID" value="MFD2743674.1"/>
    <property type="molecule type" value="Genomic_DNA"/>
</dbReference>